<dbReference type="Pfam" id="PF00075">
    <property type="entry name" value="RNase_H"/>
    <property type="match status" value="1"/>
</dbReference>
<reference evidence="10 11" key="1">
    <citation type="submission" date="2015-10" db="EMBL/GenBank/DDBJ databases">
        <title>Full genome of DAOMC 229536 Phialocephala scopiformis, a fungal endophyte of spruce producing the potent anti-insectan compound rugulosin.</title>
        <authorList>
            <consortium name="DOE Joint Genome Institute"/>
            <person name="Walker A.K."/>
            <person name="Frasz S.L."/>
            <person name="Seifert K.A."/>
            <person name="Miller J.D."/>
            <person name="Mondo S.J."/>
            <person name="Labutti K."/>
            <person name="Lipzen A."/>
            <person name="Dockter R."/>
            <person name="Kennedy M."/>
            <person name="Grigoriev I.V."/>
            <person name="Spatafora J.W."/>
        </authorList>
    </citation>
    <scope>NUCLEOTIDE SEQUENCE [LARGE SCALE GENOMIC DNA]</scope>
    <source>
        <strain evidence="10 11">CBS 120377</strain>
    </source>
</reference>
<dbReference type="SUPFAM" id="SSF53098">
    <property type="entry name" value="Ribonuclease H-like"/>
    <property type="match status" value="1"/>
</dbReference>
<evidence type="ECO:0000259" key="9">
    <source>
        <dbReference type="PROSITE" id="PS50879"/>
    </source>
</evidence>
<dbReference type="InterPro" id="IPR036397">
    <property type="entry name" value="RNaseH_sf"/>
</dbReference>
<evidence type="ECO:0000256" key="8">
    <source>
        <dbReference type="SAM" id="MobiDB-lite"/>
    </source>
</evidence>
<evidence type="ECO:0000313" key="10">
    <source>
        <dbReference type="EMBL" id="KUJ09124.1"/>
    </source>
</evidence>
<evidence type="ECO:0000256" key="1">
    <source>
        <dbReference type="ARBA" id="ARBA00000077"/>
    </source>
</evidence>
<feature type="region of interest" description="Disordered" evidence="8">
    <location>
        <begin position="392"/>
        <end position="422"/>
    </location>
</feature>
<dbReference type="Proteomes" id="UP000070700">
    <property type="component" value="Unassembled WGS sequence"/>
</dbReference>
<evidence type="ECO:0000256" key="6">
    <source>
        <dbReference type="ARBA" id="ARBA00022759"/>
    </source>
</evidence>
<dbReference type="PANTHER" id="PTHR10642:SF26">
    <property type="entry name" value="RIBONUCLEASE H1"/>
    <property type="match status" value="1"/>
</dbReference>
<protein>
    <recommendedName>
        <fullName evidence="3">ribonuclease H</fullName>
        <ecNumber evidence="3">3.1.26.4</ecNumber>
    </recommendedName>
</protein>
<dbReference type="GO" id="GO:0004523">
    <property type="term" value="F:RNA-DNA hybrid ribonuclease activity"/>
    <property type="evidence" value="ECO:0007669"/>
    <property type="project" value="UniProtKB-EC"/>
</dbReference>
<feature type="compositionally biased region" description="Basic and acidic residues" evidence="8">
    <location>
        <begin position="413"/>
        <end position="422"/>
    </location>
</feature>
<dbReference type="InterPro" id="IPR012337">
    <property type="entry name" value="RNaseH-like_sf"/>
</dbReference>
<organism evidence="10 11">
    <name type="scientific">Mollisia scopiformis</name>
    <name type="common">Conifer needle endophyte fungus</name>
    <name type="synonym">Phialocephala scopiformis</name>
    <dbReference type="NCBI Taxonomy" id="149040"/>
    <lineage>
        <taxon>Eukaryota</taxon>
        <taxon>Fungi</taxon>
        <taxon>Dikarya</taxon>
        <taxon>Ascomycota</taxon>
        <taxon>Pezizomycotina</taxon>
        <taxon>Leotiomycetes</taxon>
        <taxon>Helotiales</taxon>
        <taxon>Mollisiaceae</taxon>
        <taxon>Mollisia</taxon>
    </lineage>
</organism>
<gene>
    <name evidence="10" type="ORF">LY89DRAFT_788521</name>
</gene>
<keyword evidence="11" id="KW-1185">Reference proteome</keyword>
<dbReference type="STRING" id="149040.A0A132BBA7"/>
<keyword evidence="5" id="KW-0479">Metal-binding</keyword>
<name>A0A132BBA7_MOLSC</name>
<dbReference type="GO" id="GO:0046872">
    <property type="term" value="F:metal ion binding"/>
    <property type="evidence" value="ECO:0007669"/>
    <property type="project" value="UniProtKB-KW"/>
</dbReference>
<dbReference type="RefSeq" id="XP_018063479.1">
    <property type="nucleotide sequence ID" value="XM_018223176.1"/>
</dbReference>
<evidence type="ECO:0000256" key="5">
    <source>
        <dbReference type="ARBA" id="ARBA00022723"/>
    </source>
</evidence>
<proteinExistence type="inferred from homology"/>
<feature type="compositionally biased region" description="Basic residues" evidence="8">
    <location>
        <begin position="394"/>
        <end position="408"/>
    </location>
</feature>
<sequence length="438" mass="49531">MTTSNDNARLFEPGHLRNGPRSAMKYYPASGLTFAKSETPSSPSTTVIVGVDGACPDNGNGPARGSWGIYFGRNSLYNTCGLIPETEKKTNNVAEIYAAISAVRLVSQKVVLGTREVKQLVIMSDSTWLVNSMTIWLQNWKQNGFQSSKKKPVINSELIRELDDLIEDVETTLGLNVKFWHVKRKSNFGADRLANIALDNDADWEAFWRNQLEFDPKSLNLDFFTLRTNTVVTMGPRLLCLEYPVTGKGEWFSSLRAFLILQNSWKVSCLPGRTPESKDLLRDEILKGFLGPNFRRRANLELEKHKQKSDAQMALLLNAAKKYHEDGDERKGKFVMLAEINNHMIMTIVSRSLEVSLPFAECNESFVNRAKQYLSDDDDVIKKLEVLISGTTKQAKRQGKKQGRKTRQVPKPNEIDSGAKLDWGDDWVEVERPEEHLT</sequence>
<dbReference type="AlphaFoldDB" id="A0A132BBA7"/>
<dbReference type="GeneID" id="28832902"/>
<accession>A0A132BBA7</accession>
<feature type="domain" description="RNase H type-1" evidence="9">
    <location>
        <begin position="43"/>
        <end position="199"/>
    </location>
</feature>
<evidence type="ECO:0000313" key="11">
    <source>
        <dbReference type="Proteomes" id="UP000070700"/>
    </source>
</evidence>
<evidence type="ECO:0000256" key="2">
    <source>
        <dbReference type="ARBA" id="ARBA00005300"/>
    </source>
</evidence>
<dbReference type="PROSITE" id="PS50879">
    <property type="entry name" value="RNASE_H_1"/>
    <property type="match status" value="1"/>
</dbReference>
<comment type="catalytic activity">
    <reaction evidence="1">
        <text>Endonucleolytic cleavage to 5'-phosphomonoester.</text>
        <dbReference type="EC" id="3.1.26.4"/>
    </reaction>
</comment>
<dbReference type="EC" id="3.1.26.4" evidence="3"/>
<evidence type="ECO:0000256" key="7">
    <source>
        <dbReference type="ARBA" id="ARBA00022801"/>
    </source>
</evidence>
<dbReference type="CDD" id="cd13934">
    <property type="entry name" value="RNase_H_Dikarya_like"/>
    <property type="match status" value="1"/>
</dbReference>
<dbReference type="PANTHER" id="PTHR10642">
    <property type="entry name" value="RIBONUCLEASE H1"/>
    <property type="match status" value="1"/>
</dbReference>
<dbReference type="KEGG" id="psco:LY89DRAFT_788521"/>
<evidence type="ECO:0000256" key="3">
    <source>
        <dbReference type="ARBA" id="ARBA00012180"/>
    </source>
</evidence>
<comment type="similarity">
    <text evidence="2">Belongs to the RNase H family.</text>
</comment>
<evidence type="ECO:0000256" key="4">
    <source>
        <dbReference type="ARBA" id="ARBA00022722"/>
    </source>
</evidence>
<dbReference type="Gene3D" id="3.30.420.10">
    <property type="entry name" value="Ribonuclease H-like superfamily/Ribonuclease H"/>
    <property type="match status" value="1"/>
</dbReference>
<dbReference type="InParanoid" id="A0A132BBA7"/>
<dbReference type="InterPro" id="IPR050092">
    <property type="entry name" value="RNase_H"/>
</dbReference>
<keyword evidence="7" id="KW-0378">Hydrolase</keyword>
<dbReference type="OrthoDB" id="245563at2759"/>
<keyword evidence="6" id="KW-0255">Endonuclease</keyword>
<dbReference type="GO" id="GO:0003676">
    <property type="term" value="F:nucleic acid binding"/>
    <property type="evidence" value="ECO:0007669"/>
    <property type="project" value="InterPro"/>
</dbReference>
<dbReference type="EMBL" id="KQ947433">
    <property type="protein sequence ID" value="KUJ09124.1"/>
    <property type="molecule type" value="Genomic_DNA"/>
</dbReference>
<dbReference type="GO" id="GO:0043137">
    <property type="term" value="P:DNA replication, removal of RNA primer"/>
    <property type="evidence" value="ECO:0007669"/>
    <property type="project" value="TreeGrafter"/>
</dbReference>
<dbReference type="InterPro" id="IPR002156">
    <property type="entry name" value="RNaseH_domain"/>
</dbReference>
<keyword evidence="4" id="KW-0540">Nuclease</keyword>